<dbReference type="EMBL" id="CALNXK010000641">
    <property type="protein sequence ID" value="CAH3188654.1"/>
    <property type="molecule type" value="Genomic_DNA"/>
</dbReference>
<keyword evidence="7 11" id="KW-0406">Ion transport</keyword>
<keyword evidence="10 11" id="KW-0407">Ion channel</keyword>
<feature type="transmembrane region" description="Helical" evidence="13">
    <location>
        <begin position="83"/>
        <end position="101"/>
    </location>
</feature>
<evidence type="ECO:0000256" key="5">
    <source>
        <dbReference type="ARBA" id="ARBA00022989"/>
    </source>
</evidence>
<dbReference type="Gene3D" id="2.60.470.10">
    <property type="entry name" value="Acid-sensing ion channels like domains"/>
    <property type="match status" value="2"/>
</dbReference>
<evidence type="ECO:0000256" key="2">
    <source>
        <dbReference type="ARBA" id="ARBA00022448"/>
    </source>
</evidence>
<keyword evidence="9 11" id="KW-0739">Sodium transport</keyword>
<dbReference type="InterPro" id="IPR001873">
    <property type="entry name" value="ENaC"/>
</dbReference>
<evidence type="ECO:0000256" key="9">
    <source>
        <dbReference type="ARBA" id="ARBA00023201"/>
    </source>
</evidence>
<feature type="transmembrane region" description="Helical" evidence="13">
    <location>
        <begin position="568"/>
        <end position="586"/>
    </location>
</feature>
<evidence type="ECO:0000256" key="12">
    <source>
        <dbReference type="SAM" id="MobiDB-lite"/>
    </source>
</evidence>
<evidence type="ECO:0000256" key="7">
    <source>
        <dbReference type="ARBA" id="ARBA00023065"/>
    </source>
</evidence>
<keyword evidence="4 11" id="KW-0812">Transmembrane</keyword>
<feature type="region of interest" description="Disordered" evidence="12">
    <location>
        <begin position="31"/>
        <end position="50"/>
    </location>
</feature>
<evidence type="ECO:0000256" key="6">
    <source>
        <dbReference type="ARBA" id="ARBA00023053"/>
    </source>
</evidence>
<evidence type="ECO:0000313" key="14">
    <source>
        <dbReference type="EMBL" id="CAH3188654.1"/>
    </source>
</evidence>
<keyword evidence="6" id="KW-0915">Sodium</keyword>
<keyword evidence="15" id="KW-1185">Reference proteome</keyword>
<comment type="caution">
    <text evidence="14">The sequence shown here is derived from an EMBL/GenBank/DDBJ whole genome shotgun (WGS) entry which is preliminary data.</text>
</comment>
<dbReference type="PANTHER" id="PTHR11690:SF296">
    <property type="entry name" value="DEGENERIN-LIKE PROTEIN DEL-10"/>
    <property type="match status" value="1"/>
</dbReference>
<dbReference type="Proteomes" id="UP001159405">
    <property type="component" value="Unassembled WGS sequence"/>
</dbReference>
<keyword evidence="3 11" id="KW-0894">Sodium channel</keyword>
<evidence type="ECO:0000256" key="10">
    <source>
        <dbReference type="ARBA" id="ARBA00023303"/>
    </source>
</evidence>
<name>A0ABN8SCH5_9CNID</name>
<evidence type="ECO:0000256" key="1">
    <source>
        <dbReference type="ARBA" id="ARBA00004141"/>
    </source>
</evidence>
<accession>A0ABN8SCH5</accession>
<evidence type="ECO:0000256" key="4">
    <source>
        <dbReference type="ARBA" id="ARBA00022692"/>
    </source>
</evidence>
<dbReference type="Gene3D" id="1.10.287.770">
    <property type="entry name" value="YojJ-like"/>
    <property type="match status" value="1"/>
</dbReference>
<comment type="similarity">
    <text evidence="11">Belongs to the amiloride-sensitive sodium channel (TC 1.A.6) family.</text>
</comment>
<evidence type="ECO:0000256" key="3">
    <source>
        <dbReference type="ARBA" id="ARBA00022461"/>
    </source>
</evidence>
<keyword evidence="5 13" id="KW-1133">Transmembrane helix</keyword>
<dbReference type="Pfam" id="PF00858">
    <property type="entry name" value="ASC"/>
    <property type="match status" value="3"/>
</dbReference>
<protein>
    <submittedName>
        <fullName evidence="14">Uncharacterized protein</fullName>
    </submittedName>
</protein>
<keyword evidence="8 13" id="KW-0472">Membrane</keyword>
<evidence type="ECO:0000256" key="8">
    <source>
        <dbReference type="ARBA" id="ARBA00023136"/>
    </source>
</evidence>
<keyword evidence="2 11" id="KW-0813">Transport</keyword>
<organism evidence="14 15">
    <name type="scientific">Porites lobata</name>
    <dbReference type="NCBI Taxonomy" id="104759"/>
    <lineage>
        <taxon>Eukaryota</taxon>
        <taxon>Metazoa</taxon>
        <taxon>Cnidaria</taxon>
        <taxon>Anthozoa</taxon>
        <taxon>Hexacorallia</taxon>
        <taxon>Scleractinia</taxon>
        <taxon>Fungiina</taxon>
        <taxon>Poritidae</taxon>
        <taxon>Porites</taxon>
    </lineage>
</organism>
<sequence length="989" mass="112745">MLTWTARGALNVTNSGTGQENALPPEIAQSVKNPKMNDKKLEEEEERKHHRSLSQKWTAFIENTTLHGIRNVLPSQRPKVSRVVWSVVMLTFGAYFIYTFYKAVNKYLQYHTVTSITKNYEQSMSFPAVSICPDNLFSRRKIMMRDDDPFFAAQGLNMSACEVTRELRQREMKNMSCGLAMICCCAFFGYKTNPIYYPNCTKQRRSALQKALEESGVLFNMEQFFTVFSPDSAEMLSHYFGCLFQWSENCNHSDFETEVTQYGICHTFNSGKNNRSKVSYRGGVSRGLAIMLNVSQSDYTLGNKIAQGFSISIHAQGESFNAFDDAFSVMPGTYATISLSEQRFKHLDRYGKKCKTMKLKSFSRYTTDGCLEECYAKRYMEYCGCRPAGITGSSIEVCQQKHVDCLHGLKDTVKCDCPLSCNQTKYKAEISFSKLLDHDKTISDPVSNWFSDVNQDSQDFVYVTVGFKSLSYELQEEKLVYDVFAMFGEIGGNMGLFLGCSVLTLCEFIEFLCSSVKNPNMNDKKLEEEEERKHHRSLSQKWTAFIENTTLHGIRNVLPSQRPKVSRVVWSVVMLTFGAYFIYTFYKAVNKYLQYHTVTSITKNYEQNMSFPAVSICPDNLFSRRKIMMRDDDPFFAAQGLNMSACEATKELRQREMNNMSCGLAMICCCAFFGYKTNPIYYPNCTKQRRSALQKALEESGVLFNMEQFFTVFSPDPAEMLSHYFGCLFQWSENCYHSDFETEVTQYGICHTFNSGKNNRSKVSYRGGVSSGLAIMLNVSQSDYTLGHKIAQGFSISIHAQGESFNAFDEAFSVMPGTYATISLSEQRFKHLDRYGKKCKTMKLKSFSRYTTDGCLEECYAKRYMEYCGCRPAGITGIYQQSKADLKQRVLFFITSVNLKKAGMASRNIVIKNNTRCFKSALLQDFVYLTVGFNSLSYELQEEKLVYDIYAMFGEIGGNMGLLLGCSVLTLCEFIEFLCSVVAAKLCKR</sequence>
<comment type="subcellular location">
    <subcellularLocation>
        <location evidence="1">Membrane</location>
        <topology evidence="1">Multi-pass membrane protein</topology>
    </subcellularLocation>
</comment>
<evidence type="ECO:0000256" key="13">
    <source>
        <dbReference type="SAM" id="Phobius"/>
    </source>
</evidence>
<dbReference type="PANTHER" id="PTHR11690">
    <property type="entry name" value="AMILORIDE-SENSITIVE SODIUM CHANNEL-RELATED"/>
    <property type="match status" value="1"/>
</dbReference>
<dbReference type="PRINTS" id="PR01078">
    <property type="entry name" value="AMINACHANNEL"/>
</dbReference>
<feature type="non-terminal residue" evidence="14">
    <location>
        <position position="989"/>
    </location>
</feature>
<evidence type="ECO:0000256" key="11">
    <source>
        <dbReference type="RuleBase" id="RU000679"/>
    </source>
</evidence>
<evidence type="ECO:0000313" key="15">
    <source>
        <dbReference type="Proteomes" id="UP001159405"/>
    </source>
</evidence>
<proteinExistence type="inferred from homology"/>
<gene>
    <name evidence="14" type="ORF">PLOB_00041281</name>
</gene>
<reference evidence="14 15" key="1">
    <citation type="submission" date="2022-05" db="EMBL/GenBank/DDBJ databases">
        <authorList>
            <consortium name="Genoscope - CEA"/>
            <person name="William W."/>
        </authorList>
    </citation>
    <scope>NUCLEOTIDE SEQUENCE [LARGE SCALE GENOMIC DNA]</scope>
</reference>